<keyword evidence="4" id="KW-1185">Reference proteome</keyword>
<dbReference type="InterPro" id="IPR041621">
    <property type="entry name" value="PDH_E1_M"/>
</dbReference>
<keyword evidence="3" id="KW-0670">Pyruvate</keyword>
<evidence type="ECO:0000259" key="2">
    <source>
        <dbReference type="Pfam" id="PF22613"/>
    </source>
</evidence>
<evidence type="ECO:0000313" key="4">
    <source>
        <dbReference type="Proteomes" id="UP000265926"/>
    </source>
</evidence>
<dbReference type="Gene3D" id="3.40.50.920">
    <property type="match status" value="1"/>
</dbReference>
<dbReference type="PANTHER" id="PTHR43825:SF3">
    <property type="entry name" value="PYRUVATE DEHYDROGENASE E1 COMPONENT"/>
    <property type="match status" value="1"/>
</dbReference>
<dbReference type="InterPro" id="IPR009014">
    <property type="entry name" value="Transketo_C/PFOR_II"/>
</dbReference>
<dbReference type="SUPFAM" id="SSF52518">
    <property type="entry name" value="Thiamin diphosphate-binding fold (THDP-binding)"/>
    <property type="match status" value="1"/>
</dbReference>
<gene>
    <name evidence="3" type="primary">aceE</name>
    <name evidence="3" type="ORF">D1614_24765</name>
</gene>
<dbReference type="Pfam" id="PF22613">
    <property type="entry name" value="Transketolase_C_1"/>
    <property type="match status" value="1"/>
</dbReference>
<dbReference type="InterPro" id="IPR055152">
    <property type="entry name" value="Transketolase-like_C_2"/>
</dbReference>
<evidence type="ECO:0000313" key="3">
    <source>
        <dbReference type="EMBL" id="RIJ43824.1"/>
    </source>
</evidence>
<organism evidence="3 4">
    <name type="scientific">Maribellus luteus</name>
    <dbReference type="NCBI Taxonomy" id="2305463"/>
    <lineage>
        <taxon>Bacteria</taxon>
        <taxon>Pseudomonadati</taxon>
        <taxon>Bacteroidota</taxon>
        <taxon>Bacteroidia</taxon>
        <taxon>Marinilabiliales</taxon>
        <taxon>Prolixibacteraceae</taxon>
        <taxon>Maribellus</taxon>
    </lineage>
</organism>
<dbReference type="InterPro" id="IPR051157">
    <property type="entry name" value="PDH/Transketolase"/>
</dbReference>
<feature type="non-terminal residue" evidence="3">
    <location>
        <position position="183"/>
    </location>
</feature>
<sequence length="183" mass="21054">TFQYELAVVVQDGLRRMYVEQEDVYYYLTVMNENYEHPEMPAGVEADIIRGMYQFKKGVENSNAPRVQLLGSGTIFREVIAAADLLKKDWGVESDLWGCPSFTELAREGNAIARWNLLNPTEPQRESHVEKLLKNARGPVIASTDYVRTFAEQIRAFVPRRYVVLGTDGFGRSDTREKLRHFF</sequence>
<dbReference type="AlphaFoldDB" id="A0A399SLB6"/>
<comment type="caution">
    <text evidence="3">The sequence shown here is derived from an EMBL/GenBank/DDBJ whole genome shotgun (WGS) entry which is preliminary data.</text>
</comment>
<dbReference type="InterPro" id="IPR029061">
    <property type="entry name" value="THDP-binding"/>
</dbReference>
<dbReference type="SUPFAM" id="SSF52922">
    <property type="entry name" value="TK C-terminal domain-like"/>
    <property type="match status" value="1"/>
</dbReference>
<protein>
    <submittedName>
        <fullName evidence="3">Pyruvate dehydrogenase (Acetyl-transferring), homodimeric type</fullName>
    </submittedName>
</protein>
<evidence type="ECO:0000259" key="1">
    <source>
        <dbReference type="Pfam" id="PF17831"/>
    </source>
</evidence>
<dbReference type="EMBL" id="QWGR01000225">
    <property type="protein sequence ID" value="RIJ43824.1"/>
    <property type="molecule type" value="Genomic_DNA"/>
</dbReference>
<reference evidence="3 4" key="1">
    <citation type="submission" date="2018-08" db="EMBL/GenBank/DDBJ databases">
        <title>Pallidiluteibacterium maritimus gen. nov., sp. nov., isolated from coastal sediment.</title>
        <authorList>
            <person name="Zhou L.Y."/>
        </authorList>
    </citation>
    <scope>NUCLEOTIDE SEQUENCE [LARGE SCALE GENOMIC DNA]</scope>
    <source>
        <strain evidence="3 4">XSD2</strain>
    </source>
</reference>
<dbReference type="Gene3D" id="3.40.50.970">
    <property type="match status" value="1"/>
</dbReference>
<accession>A0A399SLB6</accession>
<feature type="domain" description="Transketolase-like C-terminal" evidence="2">
    <location>
        <begin position="51"/>
        <end position="183"/>
    </location>
</feature>
<feature type="non-terminal residue" evidence="3">
    <location>
        <position position="1"/>
    </location>
</feature>
<dbReference type="Pfam" id="PF17831">
    <property type="entry name" value="PDH_E1_M"/>
    <property type="match status" value="1"/>
</dbReference>
<dbReference type="PANTHER" id="PTHR43825">
    <property type="entry name" value="PYRUVATE DEHYDROGENASE E1 COMPONENT"/>
    <property type="match status" value="1"/>
</dbReference>
<dbReference type="Proteomes" id="UP000265926">
    <property type="component" value="Unassembled WGS sequence"/>
</dbReference>
<feature type="domain" description="Pyruvate dehydrogenase E1 component middle" evidence="1">
    <location>
        <begin position="1"/>
        <end position="38"/>
    </location>
</feature>
<name>A0A399SLB6_9BACT</name>
<proteinExistence type="predicted"/>